<evidence type="ECO:0000259" key="10">
    <source>
        <dbReference type="Pfam" id="PF17941"/>
    </source>
</evidence>
<evidence type="ECO:0000256" key="4">
    <source>
        <dbReference type="ARBA" id="ARBA00022741"/>
    </source>
</evidence>
<gene>
    <name evidence="11" type="ORF">RMSM_06791</name>
</gene>
<dbReference type="Proteomes" id="UP000011991">
    <property type="component" value="Unassembled WGS sequence"/>
</dbReference>
<evidence type="ECO:0000256" key="6">
    <source>
        <dbReference type="ARBA" id="ARBA00022840"/>
    </source>
</evidence>
<keyword evidence="12" id="KW-1185">Reference proteome</keyword>
<dbReference type="InterPro" id="IPR025198">
    <property type="entry name" value="PPK_N_dom"/>
</dbReference>
<dbReference type="Pfam" id="PF02503">
    <property type="entry name" value="PP_kinase"/>
    <property type="match status" value="1"/>
</dbReference>
<dbReference type="InterPro" id="IPR024953">
    <property type="entry name" value="PP_kinase_middle"/>
</dbReference>
<dbReference type="Pfam" id="PF13089">
    <property type="entry name" value="PP_kinase_N"/>
    <property type="match status" value="1"/>
</dbReference>
<keyword evidence="4" id="KW-0547">Nucleotide-binding</keyword>
<evidence type="ECO:0000256" key="7">
    <source>
        <dbReference type="SAM" id="MobiDB-lite"/>
    </source>
</evidence>
<comment type="caution">
    <text evidence="11">The sequence shown here is derived from an EMBL/GenBank/DDBJ whole genome shotgun (WGS) entry which is preliminary data.</text>
</comment>
<dbReference type="RefSeq" id="WP_008707080.1">
    <property type="nucleotide sequence ID" value="NZ_ANOG01000973.1"/>
</dbReference>
<organism evidence="11 12">
    <name type="scientific">Rhodopirellula maiorica SM1</name>
    <dbReference type="NCBI Taxonomy" id="1265738"/>
    <lineage>
        <taxon>Bacteria</taxon>
        <taxon>Pseudomonadati</taxon>
        <taxon>Planctomycetota</taxon>
        <taxon>Planctomycetia</taxon>
        <taxon>Pirellulales</taxon>
        <taxon>Pirellulaceae</taxon>
        <taxon>Novipirellula</taxon>
    </lineage>
</organism>
<reference evidence="11 12" key="1">
    <citation type="journal article" date="2013" name="Mar. Genomics">
        <title>Expression of sulfatases in Rhodopirellula baltica and the diversity of sulfatases in the genus Rhodopirellula.</title>
        <authorList>
            <person name="Wegner C.E."/>
            <person name="Richter-Heitmann T."/>
            <person name="Klindworth A."/>
            <person name="Klockow C."/>
            <person name="Richter M."/>
            <person name="Achstetter T."/>
            <person name="Glockner F.O."/>
            <person name="Harder J."/>
        </authorList>
    </citation>
    <scope>NUCLEOTIDE SEQUENCE [LARGE SCALE GENOMIC DNA]</scope>
    <source>
        <strain evidence="11 12">SM1</strain>
    </source>
</reference>
<dbReference type="GO" id="GO:0008976">
    <property type="term" value="F:polyphosphate kinase activity"/>
    <property type="evidence" value="ECO:0007669"/>
    <property type="project" value="UniProtKB-EC"/>
</dbReference>
<keyword evidence="5 11" id="KW-0418">Kinase</keyword>
<evidence type="ECO:0000256" key="3">
    <source>
        <dbReference type="ARBA" id="ARBA00022679"/>
    </source>
</evidence>
<evidence type="ECO:0000313" key="12">
    <source>
        <dbReference type="Proteomes" id="UP000011991"/>
    </source>
</evidence>
<dbReference type="SUPFAM" id="SSF56024">
    <property type="entry name" value="Phospholipase D/nuclease"/>
    <property type="match status" value="1"/>
</dbReference>
<dbReference type="InterPro" id="IPR036830">
    <property type="entry name" value="PP_kinase_middle_dom_sf"/>
</dbReference>
<keyword evidence="2" id="KW-0597">Phosphoprotein</keyword>
<evidence type="ECO:0000259" key="8">
    <source>
        <dbReference type="Pfam" id="PF02503"/>
    </source>
</evidence>
<evidence type="ECO:0000259" key="9">
    <source>
        <dbReference type="Pfam" id="PF13089"/>
    </source>
</evidence>
<dbReference type="Gene3D" id="3.30.1840.10">
    <property type="entry name" value="Polyphosphate kinase middle domain"/>
    <property type="match status" value="1"/>
</dbReference>
<dbReference type="GO" id="GO:0006799">
    <property type="term" value="P:polyphosphate biosynthetic process"/>
    <property type="evidence" value="ECO:0007669"/>
    <property type="project" value="InterPro"/>
</dbReference>
<accession>M5RQS3</accession>
<dbReference type="InterPro" id="IPR003414">
    <property type="entry name" value="PP_kinase"/>
</dbReference>
<feature type="region of interest" description="Disordered" evidence="7">
    <location>
        <begin position="162"/>
        <end position="239"/>
    </location>
</feature>
<dbReference type="GO" id="GO:0005524">
    <property type="term" value="F:ATP binding"/>
    <property type="evidence" value="ECO:0007669"/>
    <property type="project" value="UniProtKB-KW"/>
</dbReference>
<dbReference type="OrthoDB" id="9761456at2"/>
<feature type="domain" description="Polyphosphate kinase middle" evidence="8">
    <location>
        <begin position="236"/>
        <end position="369"/>
    </location>
</feature>
<protein>
    <recommendedName>
        <fullName evidence="1">ATP-polyphosphate phosphotransferase</fullName>
        <ecNumber evidence="1">2.7.4.1</ecNumber>
    </recommendedName>
</protein>
<dbReference type="GO" id="GO:0009358">
    <property type="term" value="C:polyphosphate kinase complex"/>
    <property type="evidence" value="ECO:0007669"/>
    <property type="project" value="InterPro"/>
</dbReference>
<evidence type="ECO:0000256" key="1">
    <source>
        <dbReference type="ARBA" id="ARBA00012960"/>
    </source>
</evidence>
<feature type="non-terminal residue" evidence="11">
    <location>
        <position position="586"/>
    </location>
</feature>
<dbReference type="Gene3D" id="1.20.58.310">
    <property type="entry name" value="Polyphosphate kinase N-terminal domain"/>
    <property type="match status" value="1"/>
</dbReference>
<sequence length="586" mass="64645">MNRELSWLEFNQRVLEQAEDRSVPLLERAKFLAISGSNLDEFMMVRVGGLKLQFDRNAMVRDAAGLTVSQQINAVSSRVHEMVARQYDLLRDVLEPQLAAAEIRRVKVSDCSDRAREVADQRFHSDVSAVLSPHAITHDRPFPLLQGLGVHLCVRLRALPEKKPQADASDEAATESDPPVESASESSASSKASTKGTRSTKGASKTGTGKTGAAPSKKAKTAATSDAKSDSASESEEGDSWQFAVIPLGRSVPRLVSMPSERGHDYILLEDLVTHYVEDFFPGREVMECVAFRITRNADVELQEDGAADLVDGMEEVLESRRLSRVVRLEYSAAASDHVVSFLSEVMQLTNQDLYPIDGPMDLSYLFTLHGLEGFDSLRDEAWVPQAHPSIDPAEGLFTTIAKGDVLLVHPYERFDPIVRLVEEAAVDPDVLAIKQVLYRTSRRSPIVAALMRAAERGKYVSVIVELKARFDEARNIEWAREMEQAGVQVIYGIRGLKTHAKVCIIVRREPQGIVRYLHFGTGNYNEATANLYSDVSLLTCNDTLGADATTFFNAVTGASQPLQLQLLAAAPITLRKRILDLIEAE</sequence>
<feature type="domain" description="Polyphosphate kinase C-terminal" evidence="10">
    <location>
        <begin position="397"/>
        <end position="561"/>
    </location>
</feature>
<proteinExistence type="predicted"/>
<dbReference type="InterPro" id="IPR041108">
    <property type="entry name" value="PP_kinase_C_1"/>
</dbReference>
<name>M5RQS3_9BACT</name>
<dbReference type="PANTHER" id="PTHR30218">
    <property type="entry name" value="POLYPHOSPHATE KINASE"/>
    <property type="match status" value="1"/>
</dbReference>
<feature type="compositionally biased region" description="Low complexity" evidence="7">
    <location>
        <begin position="175"/>
        <end position="232"/>
    </location>
</feature>
<dbReference type="InterPro" id="IPR036832">
    <property type="entry name" value="PPK_N_dom_sf"/>
</dbReference>
<feature type="domain" description="Polyphosphate kinase N-terminal" evidence="9">
    <location>
        <begin position="1"/>
        <end position="104"/>
    </location>
</feature>
<dbReference type="SUPFAM" id="SSF143724">
    <property type="entry name" value="PHP14-like"/>
    <property type="match status" value="2"/>
</dbReference>
<dbReference type="Pfam" id="PF17941">
    <property type="entry name" value="PP_kinase_C_1"/>
    <property type="match status" value="1"/>
</dbReference>
<keyword evidence="3 11" id="KW-0808">Transferase</keyword>
<dbReference type="CDD" id="cd09165">
    <property type="entry name" value="PLDc_PaPPK1_C1_like"/>
    <property type="match status" value="1"/>
</dbReference>
<evidence type="ECO:0000256" key="2">
    <source>
        <dbReference type="ARBA" id="ARBA00022553"/>
    </source>
</evidence>
<keyword evidence="6" id="KW-0067">ATP-binding</keyword>
<evidence type="ECO:0000313" key="11">
    <source>
        <dbReference type="EMBL" id="EMI16284.1"/>
    </source>
</evidence>
<dbReference type="EC" id="2.7.4.1" evidence="1"/>
<dbReference type="SUPFAM" id="SSF140356">
    <property type="entry name" value="PPK N-terminal domain-like"/>
    <property type="match status" value="1"/>
</dbReference>
<dbReference type="Gene3D" id="3.30.870.10">
    <property type="entry name" value="Endonuclease Chain A"/>
    <property type="match status" value="1"/>
</dbReference>
<dbReference type="EMBL" id="ANOG01000973">
    <property type="protein sequence ID" value="EMI16284.1"/>
    <property type="molecule type" value="Genomic_DNA"/>
</dbReference>
<dbReference type="AlphaFoldDB" id="M5RQS3"/>
<evidence type="ECO:0000256" key="5">
    <source>
        <dbReference type="ARBA" id="ARBA00022777"/>
    </source>
</evidence>
<dbReference type="PANTHER" id="PTHR30218:SF0">
    <property type="entry name" value="POLYPHOSPHATE KINASE"/>
    <property type="match status" value="1"/>
</dbReference>